<dbReference type="PANTHER" id="PTHR43585">
    <property type="entry name" value="FUMIPYRROLE BIOSYNTHESIS PROTEIN C"/>
    <property type="match status" value="1"/>
</dbReference>
<dbReference type="PANTHER" id="PTHR43585:SF2">
    <property type="entry name" value="ATP-GRASP ENZYME FSQD"/>
    <property type="match status" value="1"/>
</dbReference>
<dbReference type="InterPro" id="IPR048764">
    <property type="entry name" value="PylC_N"/>
</dbReference>
<evidence type="ECO:0000256" key="1">
    <source>
        <dbReference type="ARBA" id="ARBA00022598"/>
    </source>
</evidence>
<keyword evidence="1" id="KW-0436">Ligase</keyword>
<reference evidence="6 7" key="1">
    <citation type="submission" date="2018-08" db="EMBL/GenBank/DDBJ databases">
        <title>Chryseobacterium nematophagum: a novel matrix digesting pathogen of nematodes.</title>
        <authorList>
            <person name="Page A."/>
            <person name="Roberts M."/>
            <person name="Felix M.-A."/>
            <person name="Weir W."/>
        </authorList>
    </citation>
    <scope>NUCLEOTIDE SEQUENCE [LARGE SCALE GENOMIC DNA]</scope>
    <source>
        <strain evidence="6 7">JUb275</strain>
    </source>
</reference>
<dbReference type="Gene3D" id="3.40.50.20">
    <property type="match status" value="1"/>
</dbReference>
<evidence type="ECO:0000256" key="4">
    <source>
        <dbReference type="PROSITE-ProRule" id="PRU00409"/>
    </source>
</evidence>
<dbReference type="GO" id="GO:0016874">
    <property type="term" value="F:ligase activity"/>
    <property type="evidence" value="ECO:0007669"/>
    <property type="project" value="UniProtKB-KW"/>
</dbReference>
<dbReference type="RefSeq" id="WP_122546419.1">
    <property type="nucleotide sequence ID" value="NZ_QWIV01000013.1"/>
</dbReference>
<name>A0A3M7L972_9FLAO</name>
<protein>
    <submittedName>
        <fullName evidence="6">ATP-grasp domain-containing protein</fullName>
    </submittedName>
</protein>
<evidence type="ECO:0000313" key="7">
    <source>
        <dbReference type="Proteomes" id="UP000267524"/>
    </source>
</evidence>
<evidence type="ECO:0000256" key="3">
    <source>
        <dbReference type="ARBA" id="ARBA00022840"/>
    </source>
</evidence>
<dbReference type="EMBL" id="QWIV01000013">
    <property type="protein sequence ID" value="RMZ59298.1"/>
    <property type="molecule type" value="Genomic_DNA"/>
</dbReference>
<keyword evidence="7" id="KW-1185">Reference proteome</keyword>
<keyword evidence="3 4" id="KW-0067">ATP-binding</keyword>
<dbReference type="GO" id="GO:0005524">
    <property type="term" value="F:ATP binding"/>
    <property type="evidence" value="ECO:0007669"/>
    <property type="project" value="UniProtKB-UniRule"/>
</dbReference>
<keyword evidence="2 4" id="KW-0547">Nucleotide-binding</keyword>
<dbReference type="InterPro" id="IPR011761">
    <property type="entry name" value="ATP-grasp"/>
</dbReference>
<evidence type="ECO:0000256" key="2">
    <source>
        <dbReference type="ARBA" id="ARBA00022741"/>
    </source>
</evidence>
<organism evidence="6 7">
    <name type="scientific">Chryseobacterium nematophagum</name>
    <dbReference type="NCBI Taxonomy" id="2305228"/>
    <lineage>
        <taxon>Bacteria</taxon>
        <taxon>Pseudomonadati</taxon>
        <taxon>Bacteroidota</taxon>
        <taxon>Flavobacteriia</taxon>
        <taxon>Flavobacteriales</taxon>
        <taxon>Weeksellaceae</taxon>
        <taxon>Chryseobacterium group</taxon>
        <taxon>Chryseobacterium</taxon>
    </lineage>
</organism>
<feature type="domain" description="ATP-grasp" evidence="5">
    <location>
        <begin position="118"/>
        <end position="291"/>
    </location>
</feature>
<dbReference type="Pfam" id="PF15632">
    <property type="entry name" value="ATPgrasp_Ter"/>
    <property type="match status" value="1"/>
</dbReference>
<dbReference type="Proteomes" id="UP000267524">
    <property type="component" value="Unassembled WGS sequence"/>
</dbReference>
<sequence>MAVKILMTGVGGPAAICAYKALKDKDYDFFMADMDPLATGLYFVEPSKRFVIPGGITPEFNQTILKLCEEQKIDILIPTVDVELIPIMAIKESFDRINCHIISCSKEVLHTTLDKLKLMEKCREKIPLPQFQSLEEYIINSTIHSNKLVFKPRSGSGSRGVIITSNPEPEVLEKLKEGNYMVQEFIEGTEYSVDVMVNENGLIGAAVVRERLKIDSGVVIASKTIKNKRIQEYCIKIAQTVGITYSANIQVIVDSTGNPYLIEINPRFSGGLSLVIESGPNIPAMCVEHALSGKSIQALDYKELTMVRYYEEIFMPNSELIKHQKYSI</sequence>
<dbReference type="SUPFAM" id="SSF56059">
    <property type="entry name" value="Glutathione synthetase ATP-binding domain-like"/>
    <property type="match status" value="1"/>
</dbReference>
<dbReference type="Pfam" id="PF21360">
    <property type="entry name" value="PylC-like_N"/>
    <property type="match status" value="1"/>
</dbReference>
<dbReference type="Gene3D" id="3.30.470.20">
    <property type="entry name" value="ATP-grasp fold, B domain"/>
    <property type="match status" value="1"/>
</dbReference>
<evidence type="ECO:0000259" key="5">
    <source>
        <dbReference type="PROSITE" id="PS50975"/>
    </source>
</evidence>
<dbReference type="PROSITE" id="PS50975">
    <property type="entry name" value="ATP_GRASP"/>
    <property type="match status" value="1"/>
</dbReference>
<dbReference type="InterPro" id="IPR052032">
    <property type="entry name" value="ATP-dep_AA_Ligase"/>
</dbReference>
<comment type="caution">
    <text evidence="6">The sequence shown here is derived from an EMBL/GenBank/DDBJ whole genome shotgun (WGS) entry which is preliminary data.</text>
</comment>
<accession>A0A3M7L972</accession>
<dbReference type="GO" id="GO:0046872">
    <property type="term" value="F:metal ion binding"/>
    <property type="evidence" value="ECO:0007669"/>
    <property type="project" value="InterPro"/>
</dbReference>
<proteinExistence type="predicted"/>
<dbReference type="AlphaFoldDB" id="A0A3M7L972"/>
<evidence type="ECO:0000313" key="6">
    <source>
        <dbReference type="EMBL" id="RMZ59298.1"/>
    </source>
</evidence>
<gene>
    <name evidence="6" type="ORF">D1632_06535</name>
</gene>